<dbReference type="EMBL" id="BGZK01000148">
    <property type="protein sequence ID" value="GBP23153.1"/>
    <property type="molecule type" value="Genomic_DNA"/>
</dbReference>
<feature type="non-terminal residue" evidence="2">
    <location>
        <position position="1"/>
    </location>
</feature>
<reference evidence="2 3" key="1">
    <citation type="journal article" date="2019" name="Commun. Biol.">
        <title>The bagworm genome reveals a unique fibroin gene that provides high tensile strength.</title>
        <authorList>
            <person name="Kono N."/>
            <person name="Nakamura H."/>
            <person name="Ohtoshi R."/>
            <person name="Tomita M."/>
            <person name="Numata K."/>
            <person name="Arakawa K."/>
        </authorList>
    </citation>
    <scope>NUCLEOTIDE SEQUENCE [LARGE SCALE GENOMIC DNA]</scope>
</reference>
<name>A0A4C1U9N7_EUMVA</name>
<evidence type="ECO:0000256" key="1">
    <source>
        <dbReference type="SAM" id="MobiDB-lite"/>
    </source>
</evidence>
<feature type="compositionally biased region" description="Basic and acidic residues" evidence="1">
    <location>
        <begin position="139"/>
        <end position="159"/>
    </location>
</feature>
<organism evidence="2 3">
    <name type="scientific">Eumeta variegata</name>
    <name type="common">Bagworm moth</name>
    <name type="synonym">Eumeta japonica</name>
    <dbReference type="NCBI Taxonomy" id="151549"/>
    <lineage>
        <taxon>Eukaryota</taxon>
        <taxon>Metazoa</taxon>
        <taxon>Ecdysozoa</taxon>
        <taxon>Arthropoda</taxon>
        <taxon>Hexapoda</taxon>
        <taxon>Insecta</taxon>
        <taxon>Pterygota</taxon>
        <taxon>Neoptera</taxon>
        <taxon>Endopterygota</taxon>
        <taxon>Lepidoptera</taxon>
        <taxon>Glossata</taxon>
        <taxon>Ditrysia</taxon>
        <taxon>Tineoidea</taxon>
        <taxon>Psychidae</taxon>
        <taxon>Oiketicinae</taxon>
        <taxon>Eumeta</taxon>
    </lineage>
</organism>
<comment type="caution">
    <text evidence="2">The sequence shown here is derived from an EMBL/GenBank/DDBJ whole genome shotgun (WGS) entry which is preliminary data.</text>
</comment>
<dbReference type="Proteomes" id="UP000299102">
    <property type="component" value="Unassembled WGS sequence"/>
</dbReference>
<evidence type="ECO:0000313" key="2">
    <source>
        <dbReference type="EMBL" id="GBP23153.1"/>
    </source>
</evidence>
<gene>
    <name evidence="2" type="ORF">EVAR_82315_1</name>
</gene>
<feature type="region of interest" description="Disordered" evidence="1">
    <location>
        <begin position="134"/>
        <end position="177"/>
    </location>
</feature>
<accession>A0A4C1U9N7</accession>
<evidence type="ECO:0000313" key="3">
    <source>
        <dbReference type="Proteomes" id="UP000299102"/>
    </source>
</evidence>
<keyword evidence="3" id="KW-1185">Reference proteome</keyword>
<feature type="compositionally biased region" description="Basic and acidic residues" evidence="1">
    <location>
        <begin position="92"/>
        <end position="106"/>
    </location>
</feature>
<proteinExistence type="predicted"/>
<dbReference type="AlphaFoldDB" id="A0A4C1U9N7"/>
<feature type="region of interest" description="Disordered" evidence="1">
    <location>
        <begin position="87"/>
        <end position="106"/>
    </location>
</feature>
<sequence>GGRRWRAAVFRQRREINSKSYYLHERAANGRRLKGKRSCAALGNVTKRDFTSSDENINGNLQLYESHHARASLECSCTIETAFSPHVAASHKTSDRGAERERSWDHQRFLPKRSSEIVRTAARDFVIRGCTSKQTIPRRATEKASKNQGREEKEGKVDFPAKQAESPETTGALRFPI</sequence>
<protein>
    <submittedName>
        <fullName evidence="2">Uncharacterized protein</fullName>
    </submittedName>
</protein>